<sequence length="98" mass="10008">MSSPPNAPRSIGEAADPEAEATIRALMEAQSEIDSGEARQPRISRAAHGPGDGPGGRPGRSGARPRPPEADQIFLDVAERAVREAQGSPAATGERGGA</sequence>
<evidence type="ECO:0000313" key="2">
    <source>
        <dbReference type="EMBL" id="GAA4081239.1"/>
    </source>
</evidence>
<dbReference type="Proteomes" id="UP001499984">
    <property type="component" value="Unassembled WGS sequence"/>
</dbReference>
<keyword evidence="3" id="KW-1185">Reference proteome</keyword>
<gene>
    <name evidence="2" type="ORF">GCM10022233_72380</name>
</gene>
<protein>
    <submittedName>
        <fullName evidence="2">Uncharacterized protein</fullName>
    </submittedName>
</protein>
<feature type="compositionally biased region" description="Gly residues" evidence="1">
    <location>
        <begin position="50"/>
        <end position="59"/>
    </location>
</feature>
<proteinExistence type="predicted"/>
<feature type="region of interest" description="Disordered" evidence="1">
    <location>
        <begin position="79"/>
        <end position="98"/>
    </location>
</feature>
<organism evidence="2 3">
    <name type="scientific">Streptomyces shaanxiensis</name>
    <dbReference type="NCBI Taxonomy" id="653357"/>
    <lineage>
        <taxon>Bacteria</taxon>
        <taxon>Bacillati</taxon>
        <taxon>Actinomycetota</taxon>
        <taxon>Actinomycetes</taxon>
        <taxon>Kitasatosporales</taxon>
        <taxon>Streptomycetaceae</taxon>
        <taxon>Streptomyces</taxon>
    </lineage>
</organism>
<accession>A0ABP7W588</accession>
<reference evidence="3" key="1">
    <citation type="journal article" date="2019" name="Int. J. Syst. Evol. Microbiol.">
        <title>The Global Catalogue of Microorganisms (GCM) 10K type strain sequencing project: providing services to taxonomists for standard genome sequencing and annotation.</title>
        <authorList>
            <consortium name="The Broad Institute Genomics Platform"/>
            <consortium name="The Broad Institute Genome Sequencing Center for Infectious Disease"/>
            <person name="Wu L."/>
            <person name="Ma J."/>
        </authorList>
    </citation>
    <scope>NUCLEOTIDE SEQUENCE [LARGE SCALE GENOMIC DNA]</scope>
    <source>
        <strain evidence="3">JCM 16925</strain>
    </source>
</reference>
<dbReference type="EMBL" id="BAAAZY010000024">
    <property type="protein sequence ID" value="GAA4081239.1"/>
    <property type="molecule type" value="Genomic_DNA"/>
</dbReference>
<evidence type="ECO:0000313" key="3">
    <source>
        <dbReference type="Proteomes" id="UP001499984"/>
    </source>
</evidence>
<name>A0ABP7W588_9ACTN</name>
<comment type="caution">
    <text evidence="2">The sequence shown here is derived from an EMBL/GenBank/DDBJ whole genome shotgun (WGS) entry which is preliminary data.</text>
</comment>
<feature type="region of interest" description="Disordered" evidence="1">
    <location>
        <begin position="1"/>
        <end position="73"/>
    </location>
</feature>
<evidence type="ECO:0000256" key="1">
    <source>
        <dbReference type="SAM" id="MobiDB-lite"/>
    </source>
</evidence>